<evidence type="ECO:0000313" key="2">
    <source>
        <dbReference type="Proteomes" id="UP000253501"/>
    </source>
</evidence>
<dbReference type="EMBL" id="QDHA01000006">
    <property type="protein sequence ID" value="RCJ10017.1"/>
    <property type="molecule type" value="Genomic_DNA"/>
</dbReference>
<accession>A0A367PSE6</accession>
<evidence type="ECO:0000313" key="1">
    <source>
        <dbReference type="EMBL" id="RCJ10017.1"/>
    </source>
</evidence>
<dbReference type="Proteomes" id="UP000253501">
    <property type="component" value="Unassembled WGS sequence"/>
</dbReference>
<dbReference type="Pfam" id="PF20735">
    <property type="entry name" value="Lambda_ea8_5"/>
    <property type="match status" value="1"/>
</dbReference>
<comment type="caution">
    <text evidence="1">The sequence shown here is derived from an EMBL/GenBank/DDBJ whole genome shotgun (WGS) entry which is preliminary data.</text>
</comment>
<organism evidence="1 2">
    <name type="scientific">Cupriavidus necator</name>
    <name type="common">Alcaligenes eutrophus</name>
    <name type="synonym">Ralstonia eutropha</name>
    <dbReference type="NCBI Taxonomy" id="106590"/>
    <lineage>
        <taxon>Bacteria</taxon>
        <taxon>Pseudomonadati</taxon>
        <taxon>Pseudomonadota</taxon>
        <taxon>Betaproteobacteria</taxon>
        <taxon>Burkholderiales</taxon>
        <taxon>Burkholderiaceae</taxon>
        <taxon>Cupriavidus</taxon>
    </lineage>
</organism>
<dbReference type="RefSeq" id="WP_114130468.1">
    <property type="nucleotide sequence ID" value="NZ_CP068435.1"/>
</dbReference>
<proteinExistence type="predicted"/>
<dbReference type="AlphaFoldDB" id="A0A367PSE6"/>
<protein>
    <submittedName>
        <fullName evidence="1">Uncharacterized protein</fullName>
    </submittedName>
</protein>
<dbReference type="InterPro" id="IPR048532">
    <property type="entry name" value="ea8_5-like_sf"/>
</dbReference>
<name>A0A367PSE6_CUPNE</name>
<dbReference type="InterPro" id="IPR048531">
    <property type="entry name" value="ea8_5-like"/>
</dbReference>
<sequence length="95" mass="10595">MGQAKNEQIRAEEKVLQAISLCVEVGAISECEIHEGEYSDTLEFLDPEELVQEILKHKPESIQLFDNRADMLECVTDAMASTGEECGFCANNRDS</sequence>
<gene>
    <name evidence="1" type="ORF">DDK22_02070</name>
</gene>
<reference evidence="1 2" key="1">
    <citation type="submission" date="2018-04" db="EMBL/GenBank/DDBJ databases">
        <title>Cupriavidus necator CR12 genome sequencing and assembly.</title>
        <authorList>
            <person name="Ben Fekih I."/>
            <person name="Mazhar H.S."/>
            <person name="Bello S.K."/>
            <person name="Rensing C."/>
        </authorList>
    </citation>
    <scope>NUCLEOTIDE SEQUENCE [LARGE SCALE GENOMIC DNA]</scope>
    <source>
        <strain evidence="1 2">CR12</strain>
    </source>
</reference>
<dbReference type="Gene3D" id="1.10.10.1920">
    <property type="match status" value="1"/>
</dbReference>